<accession>A0A392R521</accession>
<keyword evidence="2" id="KW-0677">Repeat</keyword>
<dbReference type="AlphaFoldDB" id="A0A392R521"/>
<feature type="non-terminal residue" evidence="4">
    <location>
        <position position="1"/>
    </location>
</feature>
<dbReference type="PROSITE" id="PS00678">
    <property type="entry name" value="WD_REPEATS_1"/>
    <property type="match status" value="1"/>
</dbReference>
<dbReference type="PROSITE" id="PS50082">
    <property type="entry name" value="WD_REPEATS_2"/>
    <property type="match status" value="1"/>
</dbReference>
<dbReference type="GO" id="GO:0003743">
    <property type="term" value="F:translation initiation factor activity"/>
    <property type="evidence" value="ECO:0007669"/>
    <property type="project" value="UniProtKB-KW"/>
</dbReference>
<keyword evidence="4" id="KW-0396">Initiation factor</keyword>
<reference evidence="4 5" key="1">
    <citation type="journal article" date="2018" name="Front. Plant Sci.">
        <title>Red Clover (Trifolium pratense) and Zigzag Clover (T. medium) - A Picture of Genomic Similarities and Differences.</title>
        <authorList>
            <person name="Dluhosova J."/>
            <person name="Istvanek J."/>
            <person name="Nedelnik J."/>
            <person name="Repkova J."/>
        </authorList>
    </citation>
    <scope>NUCLEOTIDE SEQUENCE [LARGE SCALE GENOMIC DNA]</scope>
    <source>
        <strain evidence="5">cv. 10/8</strain>
        <tissue evidence="4">Leaf</tissue>
    </source>
</reference>
<comment type="caution">
    <text evidence="4">The sequence shown here is derived from an EMBL/GenBank/DDBJ whole genome shotgun (WGS) entry which is preliminary data.</text>
</comment>
<dbReference type="SUPFAM" id="SSF50978">
    <property type="entry name" value="WD40 repeat-like"/>
    <property type="match status" value="1"/>
</dbReference>
<keyword evidence="4" id="KW-0648">Protein biosynthesis</keyword>
<sequence length="70" mass="8032">KLWNVQSGQQLFTFNFDSLTRNWGILLVVKGPQGRINRAIWGTLNETMISGGEDSVIRIWDSEVFLMAIY</sequence>
<evidence type="ECO:0000313" key="5">
    <source>
        <dbReference type="Proteomes" id="UP000265520"/>
    </source>
</evidence>
<dbReference type="Proteomes" id="UP000265520">
    <property type="component" value="Unassembled WGS sequence"/>
</dbReference>
<dbReference type="Gene3D" id="2.130.10.10">
    <property type="entry name" value="YVTN repeat-like/Quinoprotein amine dehydrogenase"/>
    <property type="match status" value="1"/>
</dbReference>
<feature type="repeat" description="WD" evidence="3">
    <location>
        <begin position="29"/>
        <end position="61"/>
    </location>
</feature>
<evidence type="ECO:0000256" key="3">
    <source>
        <dbReference type="PROSITE-ProRule" id="PRU00221"/>
    </source>
</evidence>
<organism evidence="4 5">
    <name type="scientific">Trifolium medium</name>
    <dbReference type="NCBI Taxonomy" id="97028"/>
    <lineage>
        <taxon>Eukaryota</taxon>
        <taxon>Viridiplantae</taxon>
        <taxon>Streptophyta</taxon>
        <taxon>Embryophyta</taxon>
        <taxon>Tracheophyta</taxon>
        <taxon>Spermatophyta</taxon>
        <taxon>Magnoliopsida</taxon>
        <taxon>eudicotyledons</taxon>
        <taxon>Gunneridae</taxon>
        <taxon>Pentapetalae</taxon>
        <taxon>rosids</taxon>
        <taxon>fabids</taxon>
        <taxon>Fabales</taxon>
        <taxon>Fabaceae</taxon>
        <taxon>Papilionoideae</taxon>
        <taxon>50 kb inversion clade</taxon>
        <taxon>NPAAA clade</taxon>
        <taxon>Hologalegina</taxon>
        <taxon>IRL clade</taxon>
        <taxon>Trifolieae</taxon>
        <taxon>Trifolium</taxon>
    </lineage>
</organism>
<dbReference type="EMBL" id="LXQA010185407">
    <property type="protein sequence ID" value="MCI31202.1"/>
    <property type="molecule type" value="Genomic_DNA"/>
</dbReference>
<dbReference type="InterPro" id="IPR019775">
    <property type="entry name" value="WD40_repeat_CS"/>
</dbReference>
<evidence type="ECO:0000256" key="1">
    <source>
        <dbReference type="ARBA" id="ARBA00022574"/>
    </source>
</evidence>
<keyword evidence="1 3" id="KW-0853">WD repeat</keyword>
<dbReference type="InterPro" id="IPR001680">
    <property type="entry name" value="WD40_rpt"/>
</dbReference>
<evidence type="ECO:0000313" key="4">
    <source>
        <dbReference type="EMBL" id="MCI31202.1"/>
    </source>
</evidence>
<dbReference type="InterPro" id="IPR015943">
    <property type="entry name" value="WD40/YVTN_repeat-like_dom_sf"/>
</dbReference>
<keyword evidence="5" id="KW-1185">Reference proteome</keyword>
<proteinExistence type="predicted"/>
<dbReference type="InterPro" id="IPR036322">
    <property type="entry name" value="WD40_repeat_dom_sf"/>
</dbReference>
<name>A0A392R521_9FABA</name>
<evidence type="ECO:0000256" key="2">
    <source>
        <dbReference type="ARBA" id="ARBA00022737"/>
    </source>
</evidence>
<protein>
    <submittedName>
        <fullName evidence="4">Eukaryotic translation initiation factor 3 subunit I-like</fullName>
    </submittedName>
</protein>